<feature type="binding site" evidence="15">
    <location>
        <position position="122"/>
    </location>
    <ligand>
        <name>Mg(2+)</name>
        <dbReference type="ChEBI" id="CHEBI:18420"/>
    </ligand>
</feature>
<comment type="catalytic activity">
    <reaction evidence="11">
        <text>(2R)-2,3-dihydroxy-3-methylbutanoate = 3-methyl-2-oxobutanoate + H2O</text>
        <dbReference type="Rhea" id="RHEA:24809"/>
        <dbReference type="ChEBI" id="CHEBI:11851"/>
        <dbReference type="ChEBI" id="CHEBI:15377"/>
        <dbReference type="ChEBI" id="CHEBI:49072"/>
        <dbReference type="EC" id="4.2.1.9"/>
    </reaction>
    <physiologicalReaction direction="left-to-right" evidence="11">
        <dbReference type="Rhea" id="RHEA:24810"/>
    </physiologicalReaction>
</comment>
<keyword evidence="19" id="KW-1185">Reference proteome</keyword>
<name>A0A1W1W066_9FIRM</name>
<dbReference type="InterPro" id="IPR020558">
    <property type="entry name" value="DiOHA_6PGluconate_deHydtase_CS"/>
</dbReference>
<dbReference type="InterPro" id="IPR000581">
    <property type="entry name" value="ILV_EDD_N"/>
</dbReference>
<gene>
    <name evidence="15" type="primary">ilvD</name>
    <name evidence="18" type="ORF">SAMN00808754_2673</name>
</gene>
<dbReference type="EMBL" id="LT838272">
    <property type="protein sequence ID" value="SMB98995.1"/>
    <property type="molecule type" value="Genomic_DNA"/>
</dbReference>
<evidence type="ECO:0000313" key="19">
    <source>
        <dbReference type="Proteomes" id="UP000192569"/>
    </source>
</evidence>
<keyword evidence="6 15" id="KW-0460">Magnesium</keyword>
<dbReference type="GO" id="GO:0005829">
    <property type="term" value="C:cytosol"/>
    <property type="evidence" value="ECO:0007669"/>
    <property type="project" value="TreeGrafter"/>
</dbReference>
<keyword evidence="10 15" id="KW-0100">Branched-chain amino acid biosynthesis</keyword>
<feature type="binding site" evidence="15">
    <location>
        <position position="80"/>
    </location>
    <ligand>
        <name>Mg(2+)</name>
        <dbReference type="ChEBI" id="CHEBI:18420"/>
    </ligand>
</feature>
<dbReference type="PANTHER" id="PTHR43661">
    <property type="entry name" value="D-XYLONATE DEHYDRATASE"/>
    <property type="match status" value="1"/>
</dbReference>
<accession>A0A1W1W066</accession>
<evidence type="ECO:0000259" key="16">
    <source>
        <dbReference type="Pfam" id="PF00920"/>
    </source>
</evidence>
<evidence type="ECO:0000256" key="8">
    <source>
        <dbReference type="ARBA" id="ARBA00023014"/>
    </source>
</evidence>
<keyword evidence="3 15" id="KW-0028">Amino-acid biosynthesis</keyword>
<evidence type="ECO:0000256" key="6">
    <source>
        <dbReference type="ARBA" id="ARBA00022842"/>
    </source>
</evidence>
<evidence type="ECO:0000259" key="17">
    <source>
        <dbReference type="Pfam" id="PF24877"/>
    </source>
</evidence>
<dbReference type="NCBIfam" id="TIGR00110">
    <property type="entry name" value="ilvD"/>
    <property type="match status" value="1"/>
</dbReference>
<protein>
    <recommendedName>
        <fullName evidence="14 15">Dihydroxy-acid dehydratase</fullName>
        <shortName evidence="15">DAD</shortName>
        <ecNumber evidence="14 15">4.2.1.9</ecNumber>
    </recommendedName>
</protein>
<dbReference type="GO" id="GO:0009097">
    <property type="term" value="P:isoleucine biosynthetic process"/>
    <property type="evidence" value="ECO:0007669"/>
    <property type="project" value="UniProtKB-UniRule"/>
</dbReference>
<dbReference type="SUPFAM" id="SSF52016">
    <property type="entry name" value="LeuD/IlvD-like"/>
    <property type="match status" value="1"/>
</dbReference>
<dbReference type="RefSeq" id="WP_084666383.1">
    <property type="nucleotide sequence ID" value="NZ_LT838272.1"/>
</dbReference>
<evidence type="ECO:0000256" key="15">
    <source>
        <dbReference type="HAMAP-Rule" id="MF_00012"/>
    </source>
</evidence>
<feature type="modified residue" description="N6-carboxylysine" evidence="15">
    <location>
        <position position="123"/>
    </location>
</feature>
<keyword evidence="9 15" id="KW-0456">Lyase</keyword>
<comment type="subunit">
    <text evidence="15">Homodimer.</text>
</comment>
<dbReference type="GO" id="GO:0004160">
    <property type="term" value="F:dihydroxy-acid dehydratase activity"/>
    <property type="evidence" value="ECO:0007669"/>
    <property type="project" value="UniProtKB-UniRule"/>
</dbReference>
<evidence type="ECO:0000256" key="4">
    <source>
        <dbReference type="ARBA" id="ARBA00022714"/>
    </source>
</evidence>
<evidence type="ECO:0000256" key="11">
    <source>
        <dbReference type="ARBA" id="ARBA00029304"/>
    </source>
</evidence>
<comment type="function">
    <text evidence="15">Functions in the biosynthesis of branched-chain amino acids. Catalyzes the dehydration of (2R,3R)-2,3-dihydroxy-3-methylpentanoate (2,3-dihydroxy-3-methylvalerate) into 2-oxo-3-methylpentanoate (2-oxo-3-methylvalerate) and of (2R)-2,3-dihydroxy-3-methylbutanoate (2,3-dihydroxyisovalerate) into 2-oxo-3-methylbutanoate (2-oxoisovalerate), the penultimate precursor to L-isoleucine and L-valine, respectively.</text>
</comment>
<evidence type="ECO:0000256" key="10">
    <source>
        <dbReference type="ARBA" id="ARBA00023304"/>
    </source>
</evidence>
<comment type="catalytic activity">
    <reaction evidence="15">
        <text>(2R,3R)-2,3-dihydroxy-3-methylpentanoate = (S)-3-methyl-2-oxopentanoate + H2O</text>
        <dbReference type="Rhea" id="RHEA:27694"/>
        <dbReference type="ChEBI" id="CHEBI:15377"/>
        <dbReference type="ChEBI" id="CHEBI:35146"/>
        <dbReference type="ChEBI" id="CHEBI:49258"/>
        <dbReference type="EC" id="4.2.1.9"/>
    </reaction>
</comment>
<dbReference type="OrthoDB" id="9807077at2"/>
<dbReference type="GO" id="GO:0009099">
    <property type="term" value="P:L-valine biosynthetic process"/>
    <property type="evidence" value="ECO:0007669"/>
    <property type="project" value="UniProtKB-UniRule"/>
</dbReference>
<comment type="cofactor">
    <cofactor evidence="1 15">
        <name>Mg(2+)</name>
        <dbReference type="ChEBI" id="CHEBI:18420"/>
    </cofactor>
</comment>
<evidence type="ECO:0000256" key="14">
    <source>
        <dbReference type="ARBA" id="ARBA00029490"/>
    </source>
</evidence>
<feature type="binding site" evidence="15">
    <location>
        <position position="442"/>
    </location>
    <ligand>
        <name>Mg(2+)</name>
        <dbReference type="ChEBI" id="CHEBI:18420"/>
    </ligand>
</feature>
<evidence type="ECO:0000256" key="12">
    <source>
        <dbReference type="ARBA" id="ARBA00029436"/>
    </source>
</evidence>
<keyword evidence="7 15" id="KW-0408">Iron</keyword>
<dbReference type="NCBIfam" id="NF004784">
    <property type="entry name" value="PRK06131.1"/>
    <property type="match status" value="1"/>
</dbReference>
<dbReference type="Proteomes" id="UP000192569">
    <property type="component" value="Chromosome I"/>
</dbReference>
<comment type="pathway">
    <text evidence="12 15">Amino-acid biosynthesis; L-valine biosynthesis; L-valine from pyruvate: step 3/4.</text>
</comment>
<dbReference type="GO" id="GO:0051537">
    <property type="term" value="F:2 iron, 2 sulfur cluster binding"/>
    <property type="evidence" value="ECO:0007669"/>
    <property type="project" value="UniProtKB-UniRule"/>
</dbReference>
<dbReference type="PROSITE" id="PS00886">
    <property type="entry name" value="ILVD_EDD_1"/>
    <property type="match status" value="1"/>
</dbReference>
<keyword evidence="5 15" id="KW-0479">Metal-binding</keyword>
<dbReference type="SUPFAM" id="SSF143975">
    <property type="entry name" value="IlvD/EDD N-terminal domain-like"/>
    <property type="match status" value="1"/>
</dbReference>
<sequence length="553" mass="59372">MNWRSKSFLGAPEGAMARSFYKSMGYTDADLEKPVIAVVNTWNTVCPGQYNLRSVAEAVKEGIRAAGGMPVEFGTIGPCDGIAQGHEGMHYILPSREIIAASIELMVEAHRLDGMVLLGSCDKVVPGLLMAAARLNLPTILVNGGPMYPGEYRGRHISGNEVHIALGALRAGKISSEEFKEIENCACPTPGSCTMMGTANTMCCLAEALGLSLPGSATIPAIASQRLQVAQEAGRRSVDLVLKGIRARDIITKESLENAIRVGLAIGGSTNFVLHLLALAHEAGIDLSIDDFDRLSQETPYIASLMTASEYDMIDFHQAGGVPAVMNQLLPLLHGACLTVNGKTVAENVQGVKIKNSEVIRTLDNPFLPTGGLAVLKGNLAPLSAICKPAAIKKERWYVRGRAKVFNSEEELVQAIHAGRIQRGDMLVVRYEGPKGGPGMREMYTAMEMLAGYELAEYVYVLTDGRFSGSNFGGFVGHISPEAAEGGPLALVEDGDLITVDIPHRTLTLEVSQEELERRKQAWRKPAPKIRSGFLGLYAQLVKSAHYGAVLGF</sequence>
<comment type="caution">
    <text evidence="15">Lacks conserved residue(s) required for the propagation of feature annotation.</text>
</comment>
<keyword evidence="4 15" id="KW-0001">2Fe-2S</keyword>
<feature type="binding site" description="via carbamate group" evidence="15">
    <location>
        <position position="123"/>
    </location>
    <ligand>
        <name>Mg(2+)</name>
        <dbReference type="ChEBI" id="CHEBI:18420"/>
    </ligand>
</feature>
<dbReference type="InterPro" id="IPR004404">
    <property type="entry name" value="DihydroxyA_deHydtase"/>
</dbReference>
<dbReference type="Pfam" id="PF24877">
    <property type="entry name" value="ILV_EDD_C"/>
    <property type="match status" value="1"/>
</dbReference>
<dbReference type="PANTHER" id="PTHR43661:SF3">
    <property type="entry name" value="D-XYLONATE DEHYDRATASE YAGF-RELATED"/>
    <property type="match status" value="1"/>
</dbReference>
<keyword evidence="8 15" id="KW-0411">Iron-sulfur</keyword>
<organism evidence="18 19">
    <name type="scientific">Thermanaeromonas toyohensis ToBE</name>
    <dbReference type="NCBI Taxonomy" id="698762"/>
    <lineage>
        <taxon>Bacteria</taxon>
        <taxon>Bacillati</taxon>
        <taxon>Bacillota</taxon>
        <taxon>Clostridia</taxon>
        <taxon>Neomoorellales</taxon>
        <taxon>Neomoorellaceae</taxon>
        <taxon>Thermanaeromonas</taxon>
    </lineage>
</organism>
<dbReference type="Pfam" id="PF00920">
    <property type="entry name" value="ILVD_EDD_N"/>
    <property type="match status" value="1"/>
</dbReference>
<dbReference type="HAMAP" id="MF_00012">
    <property type="entry name" value="IlvD"/>
    <property type="match status" value="1"/>
</dbReference>
<comment type="pathway">
    <text evidence="13 15">Amino-acid biosynthesis; L-isoleucine biosynthesis; L-isoleucine from 2-oxobutanoate: step 3/4.</text>
</comment>
<feature type="domain" description="Dihydroxy-acid/6-phosphogluconate dehydratase N-terminal" evidence="16">
    <location>
        <begin position="33"/>
        <end position="348"/>
    </location>
</feature>
<comment type="cofactor">
    <cofactor evidence="15">
        <name>[2Fe-2S] cluster</name>
        <dbReference type="ChEBI" id="CHEBI:190135"/>
    </cofactor>
    <text evidence="15">Binds 1 [2Fe-2S] cluster per subunit. This cluster acts as a Lewis acid cofactor.</text>
</comment>
<evidence type="ECO:0000256" key="5">
    <source>
        <dbReference type="ARBA" id="ARBA00022723"/>
    </source>
</evidence>
<evidence type="ECO:0000256" key="7">
    <source>
        <dbReference type="ARBA" id="ARBA00023004"/>
    </source>
</evidence>
<evidence type="ECO:0000256" key="1">
    <source>
        <dbReference type="ARBA" id="ARBA00001946"/>
    </source>
</evidence>
<dbReference type="STRING" id="698762.SAMN00808754_2673"/>
<dbReference type="AlphaFoldDB" id="A0A1W1W066"/>
<feature type="domain" description="Dihydroxy-acid/6-phosphogluconate dehydratase C-terminal" evidence="17">
    <location>
        <begin position="358"/>
        <end position="549"/>
    </location>
</feature>
<dbReference type="GO" id="GO:0000287">
    <property type="term" value="F:magnesium ion binding"/>
    <property type="evidence" value="ECO:0007669"/>
    <property type="project" value="UniProtKB-UniRule"/>
</dbReference>
<evidence type="ECO:0000256" key="9">
    <source>
        <dbReference type="ARBA" id="ARBA00023239"/>
    </source>
</evidence>
<dbReference type="InterPro" id="IPR042096">
    <property type="entry name" value="Dihydro-acid_dehy_C"/>
</dbReference>
<evidence type="ECO:0000313" key="18">
    <source>
        <dbReference type="EMBL" id="SMB98995.1"/>
    </source>
</evidence>
<feature type="active site" description="Proton acceptor" evidence="15">
    <location>
        <position position="468"/>
    </location>
</feature>
<evidence type="ECO:0000256" key="13">
    <source>
        <dbReference type="ARBA" id="ARBA00029437"/>
    </source>
</evidence>
<comment type="similarity">
    <text evidence="2 15">Belongs to the IlvD/Edd family.</text>
</comment>
<dbReference type="FunFam" id="3.50.30.80:FF:000001">
    <property type="entry name" value="Dihydroxy-acid dehydratase"/>
    <property type="match status" value="1"/>
</dbReference>
<dbReference type="EC" id="4.2.1.9" evidence="14 15"/>
<dbReference type="Gene3D" id="3.50.30.80">
    <property type="entry name" value="IlvD/EDD C-terminal domain-like"/>
    <property type="match status" value="1"/>
</dbReference>
<dbReference type="UniPathway" id="UPA00049">
    <property type="reaction ID" value="UER00061"/>
</dbReference>
<proteinExistence type="inferred from homology"/>
<dbReference type="UniPathway" id="UPA00047">
    <property type="reaction ID" value="UER00057"/>
</dbReference>
<evidence type="ECO:0000256" key="2">
    <source>
        <dbReference type="ARBA" id="ARBA00006486"/>
    </source>
</evidence>
<dbReference type="InterPro" id="IPR056740">
    <property type="entry name" value="ILV_EDD_C"/>
</dbReference>
<dbReference type="NCBIfam" id="NF002068">
    <property type="entry name" value="PRK00911.1"/>
    <property type="match status" value="1"/>
</dbReference>
<reference evidence="18 19" key="1">
    <citation type="submission" date="2017-04" db="EMBL/GenBank/DDBJ databases">
        <authorList>
            <person name="Afonso C.L."/>
            <person name="Miller P.J."/>
            <person name="Scott M.A."/>
            <person name="Spackman E."/>
            <person name="Goraichik I."/>
            <person name="Dimitrov K.M."/>
            <person name="Suarez D.L."/>
            <person name="Swayne D.E."/>
        </authorList>
    </citation>
    <scope>NUCLEOTIDE SEQUENCE [LARGE SCALE GENOMIC DNA]</scope>
    <source>
        <strain evidence="18 19">ToBE</strain>
    </source>
</reference>
<evidence type="ECO:0000256" key="3">
    <source>
        <dbReference type="ARBA" id="ARBA00022605"/>
    </source>
</evidence>
<dbReference type="InterPro" id="IPR037237">
    <property type="entry name" value="IlvD/EDD_N"/>
</dbReference>